<name>A0A811RJ67_9POAL</name>
<feature type="region of interest" description="Disordered" evidence="1">
    <location>
        <begin position="29"/>
        <end position="80"/>
    </location>
</feature>
<comment type="caution">
    <text evidence="2">The sequence shown here is derived from an EMBL/GenBank/DDBJ whole genome shotgun (WGS) entry which is preliminary data.</text>
</comment>
<evidence type="ECO:0000313" key="3">
    <source>
        <dbReference type="Proteomes" id="UP000604825"/>
    </source>
</evidence>
<evidence type="ECO:0000256" key="1">
    <source>
        <dbReference type="SAM" id="MobiDB-lite"/>
    </source>
</evidence>
<evidence type="ECO:0000313" key="2">
    <source>
        <dbReference type="EMBL" id="CAD6269883.1"/>
    </source>
</evidence>
<accession>A0A811RJ67</accession>
<feature type="compositionally biased region" description="Basic and acidic residues" evidence="1">
    <location>
        <begin position="32"/>
        <end position="48"/>
    </location>
</feature>
<feature type="compositionally biased region" description="Low complexity" evidence="1">
    <location>
        <begin position="49"/>
        <end position="63"/>
    </location>
</feature>
<reference evidence="2" key="1">
    <citation type="submission" date="2020-10" db="EMBL/GenBank/DDBJ databases">
        <authorList>
            <person name="Han B."/>
            <person name="Lu T."/>
            <person name="Zhao Q."/>
            <person name="Huang X."/>
            <person name="Zhao Y."/>
        </authorList>
    </citation>
    <scope>NUCLEOTIDE SEQUENCE</scope>
</reference>
<keyword evidence="3" id="KW-1185">Reference proteome</keyword>
<sequence length="239" mass="25998">MPPAAYAATAAPSRSYLAYAPFMRYLRRRKRGGGEEERRKKEEEKEAAEATAPSPSCAPATSPKQRRQAAPRSLRSGNPQPTISVAILQWVHPGHRLLSRRRLPPPVLPTLRQDIQAAELRGPLGRPPPGGCRIGTGLPGVLYWSSGDGGRSRLLAARARGRNRFSGGGRGTTKDEAAEEDEEQAIDVVIVDAGDDEEYASDEVSGFRGLVLDLSYRPLVLFRFHSCSGSKETKSQAEP</sequence>
<organism evidence="2 3">
    <name type="scientific">Miscanthus lutarioriparius</name>
    <dbReference type="NCBI Taxonomy" id="422564"/>
    <lineage>
        <taxon>Eukaryota</taxon>
        <taxon>Viridiplantae</taxon>
        <taxon>Streptophyta</taxon>
        <taxon>Embryophyta</taxon>
        <taxon>Tracheophyta</taxon>
        <taxon>Spermatophyta</taxon>
        <taxon>Magnoliopsida</taxon>
        <taxon>Liliopsida</taxon>
        <taxon>Poales</taxon>
        <taxon>Poaceae</taxon>
        <taxon>PACMAD clade</taxon>
        <taxon>Panicoideae</taxon>
        <taxon>Andropogonodae</taxon>
        <taxon>Andropogoneae</taxon>
        <taxon>Saccharinae</taxon>
        <taxon>Miscanthus</taxon>
    </lineage>
</organism>
<proteinExistence type="predicted"/>
<protein>
    <submittedName>
        <fullName evidence="2">Uncharacterized protein</fullName>
    </submittedName>
</protein>
<dbReference type="Proteomes" id="UP000604825">
    <property type="component" value="Unassembled WGS sequence"/>
</dbReference>
<dbReference type="AlphaFoldDB" id="A0A811RJ67"/>
<gene>
    <name evidence="2" type="ORF">NCGR_LOCUS53180</name>
</gene>
<dbReference type="EMBL" id="CAJGYO010000015">
    <property type="protein sequence ID" value="CAD6269883.1"/>
    <property type="molecule type" value="Genomic_DNA"/>
</dbReference>